<proteinExistence type="predicted"/>
<keyword evidence="2" id="KW-0472">Membrane</keyword>
<dbReference type="EMBL" id="JAVRRL010000006">
    <property type="protein sequence ID" value="KAK5117025.1"/>
    <property type="molecule type" value="Genomic_DNA"/>
</dbReference>
<protein>
    <recommendedName>
        <fullName evidence="3">DUF7726 domain-containing protein</fullName>
    </recommendedName>
</protein>
<feature type="compositionally biased region" description="Low complexity" evidence="1">
    <location>
        <begin position="41"/>
        <end position="56"/>
    </location>
</feature>
<feature type="transmembrane region" description="Helical" evidence="2">
    <location>
        <begin position="64"/>
        <end position="84"/>
    </location>
</feature>
<evidence type="ECO:0000313" key="5">
    <source>
        <dbReference type="Proteomes" id="UP001310890"/>
    </source>
</evidence>
<feature type="compositionally biased region" description="Low complexity" evidence="1">
    <location>
        <begin position="11"/>
        <end position="34"/>
    </location>
</feature>
<sequence>MTGLAARDVPSQATSPGTASSTSAATSTNTVSSSIPSFSDAAGSSANTTDNNNGNNSPGSLVNYYFVFLALIICIGGLSGFLVWRKRKRALAAMRHSREHALARDLSTWEDGRRREGRTRGYWPGHGRTQEEEAPEEGLNELGEAPPAYVPRKSRESGRVADMTAEPEIPLHTLSREEAGLKPPDYSVTNVEAQPGRLPLGDAFSLVNQSPASGLAKASKKQDNDTFVRKMKTKSVGAPPLKSTTAGTKRKAATTFPLDVDHIDLPTMHVDQNCDQVRRKITKLLDSGETKVGEFCNAIGVSNGAFNRFWGQNGHNEGAGCDAYIGAFEYFKKLDAIGIKLPTKKAKGASASKAGIAEAGNSSTAPHPGISTIHLGGKEDDTVAIYQTWNEIRHKIATHMRNPAAMQVQSCQDLHNQLHSEARPKSIQSQQLNKFRDNDGSKAGNSISVFYAAYCFFEKIWIAEGRPKSEHRVEMEGIWPSAVQRDGHRGGEMHCDVRVIDECGCYSMIKGCPAFVA</sequence>
<keyword evidence="2" id="KW-0812">Transmembrane</keyword>
<evidence type="ECO:0000313" key="4">
    <source>
        <dbReference type="EMBL" id="KAK5117025.1"/>
    </source>
</evidence>
<dbReference type="Pfam" id="PF24852">
    <property type="entry name" value="DUF7726"/>
    <property type="match status" value="1"/>
</dbReference>
<dbReference type="PANTHER" id="PTHR42339:SF1">
    <property type="entry name" value="HISTONE H1"/>
    <property type="match status" value="1"/>
</dbReference>
<organism evidence="4 5">
    <name type="scientific">Meristemomyces frigidus</name>
    <dbReference type="NCBI Taxonomy" id="1508187"/>
    <lineage>
        <taxon>Eukaryota</taxon>
        <taxon>Fungi</taxon>
        <taxon>Dikarya</taxon>
        <taxon>Ascomycota</taxon>
        <taxon>Pezizomycotina</taxon>
        <taxon>Dothideomycetes</taxon>
        <taxon>Dothideomycetidae</taxon>
        <taxon>Mycosphaerellales</taxon>
        <taxon>Teratosphaeriaceae</taxon>
        <taxon>Meristemomyces</taxon>
    </lineage>
</organism>
<evidence type="ECO:0000259" key="3">
    <source>
        <dbReference type="Pfam" id="PF24852"/>
    </source>
</evidence>
<name>A0AAN7TNX1_9PEZI</name>
<feature type="region of interest" description="Disordered" evidence="1">
    <location>
        <begin position="116"/>
        <end position="159"/>
    </location>
</feature>
<keyword evidence="2" id="KW-1133">Transmembrane helix</keyword>
<evidence type="ECO:0000256" key="1">
    <source>
        <dbReference type="SAM" id="MobiDB-lite"/>
    </source>
</evidence>
<evidence type="ECO:0000256" key="2">
    <source>
        <dbReference type="SAM" id="Phobius"/>
    </source>
</evidence>
<accession>A0AAN7TNX1</accession>
<dbReference type="AlphaFoldDB" id="A0AAN7TNX1"/>
<reference evidence="4" key="1">
    <citation type="submission" date="2023-08" db="EMBL/GenBank/DDBJ databases">
        <title>Black Yeasts Isolated from many extreme environments.</title>
        <authorList>
            <person name="Coleine C."/>
            <person name="Stajich J.E."/>
            <person name="Selbmann L."/>
        </authorList>
    </citation>
    <scope>NUCLEOTIDE SEQUENCE</scope>
    <source>
        <strain evidence="4">CCFEE 5401</strain>
    </source>
</reference>
<dbReference type="Proteomes" id="UP001310890">
    <property type="component" value="Unassembled WGS sequence"/>
</dbReference>
<feature type="domain" description="DUF7726" evidence="3">
    <location>
        <begin position="268"/>
        <end position="340"/>
    </location>
</feature>
<feature type="region of interest" description="Disordered" evidence="1">
    <location>
        <begin position="1"/>
        <end position="56"/>
    </location>
</feature>
<comment type="caution">
    <text evidence="4">The sequence shown here is derived from an EMBL/GenBank/DDBJ whole genome shotgun (WGS) entry which is preliminary data.</text>
</comment>
<dbReference type="InterPro" id="IPR056143">
    <property type="entry name" value="DUF7726"/>
</dbReference>
<gene>
    <name evidence="4" type="ORF">LTR62_006746</name>
</gene>
<dbReference type="PANTHER" id="PTHR42339">
    <property type="entry name" value="HISTONE H1"/>
    <property type="match status" value="1"/>
</dbReference>